<protein>
    <submittedName>
        <fullName evidence="1">Uncharacterized protein</fullName>
    </submittedName>
</protein>
<evidence type="ECO:0000313" key="2">
    <source>
        <dbReference type="Proteomes" id="UP000235672"/>
    </source>
</evidence>
<dbReference type="Proteomes" id="UP000235672">
    <property type="component" value="Unassembled WGS sequence"/>
</dbReference>
<gene>
    <name evidence="1" type="ORF">NA56DRAFT_456971</name>
</gene>
<sequence>MGTSRLSPHLPNPLEAMLDSFIRRNMISPDGLGLGRCCIISSHKRGTVRATKPMELTLTFLVRKACSFCFLVSEGESNFLAGVSQWDNQTGARGIHRGRAGETSLVVDLTVPQEGHGGSCSSFSFGIRRSLAWESDCDEVEISKHCTLKLEAS</sequence>
<evidence type="ECO:0000313" key="1">
    <source>
        <dbReference type="EMBL" id="PMD24797.1"/>
    </source>
</evidence>
<organism evidence="1 2">
    <name type="scientific">Hyaloscypha hepaticicola</name>
    <dbReference type="NCBI Taxonomy" id="2082293"/>
    <lineage>
        <taxon>Eukaryota</taxon>
        <taxon>Fungi</taxon>
        <taxon>Dikarya</taxon>
        <taxon>Ascomycota</taxon>
        <taxon>Pezizomycotina</taxon>
        <taxon>Leotiomycetes</taxon>
        <taxon>Helotiales</taxon>
        <taxon>Hyaloscyphaceae</taxon>
        <taxon>Hyaloscypha</taxon>
    </lineage>
</organism>
<dbReference type="EMBL" id="KZ613471">
    <property type="protein sequence ID" value="PMD24797.1"/>
    <property type="molecule type" value="Genomic_DNA"/>
</dbReference>
<name>A0A2J6QEW6_9HELO</name>
<dbReference type="AlphaFoldDB" id="A0A2J6QEW6"/>
<keyword evidence="2" id="KW-1185">Reference proteome</keyword>
<accession>A0A2J6QEW6</accession>
<reference evidence="1 2" key="1">
    <citation type="submission" date="2016-05" db="EMBL/GenBank/DDBJ databases">
        <title>A degradative enzymes factory behind the ericoid mycorrhizal symbiosis.</title>
        <authorList>
            <consortium name="DOE Joint Genome Institute"/>
            <person name="Martino E."/>
            <person name="Morin E."/>
            <person name="Grelet G."/>
            <person name="Kuo A."/>
            <person name="Kohler A."/>
            <person name="Daghino S."/>
            <person name="Barry K."/>
            <person name="Choi C."/>
            <person name="Cichocki N."/>
            <person name="Clum A."/>
            <person name="Copeland A."/>
            <person name="Hainaut M."/>
            <person name="Haridas S."/>
            <person name="Labutti K."/>
            <person name="Lindquist E."/>
            <person name="Lipzen A."/>
            <person name="Khouja H.-R."/>
            <person name="Murat C."/>
            <person name="Ohm R."/>
            <person name="Olson A."/>
            <person name="Spatafora J."/>
            <person name="Veneault-Fourrey C."/>
            <person name="Henrissat B."/>
            <person name="Grigoriev I."/>
            <person name="Martin F."/>
            <person name="Perotto S."/>
        </authorList>
    </citation>
    <scope>NUCLEOTIDE SEQUENCE [LARGE SCALE GENOMIC DNA]</scope>
    <source>
        <strain evidence="1 2">UAMH 7357</strain>
    </source>
</reference>
<proteinExistence type="predicted"/>